<dbReference type="InParanoid" id="A0A482X0D4"/>
<dbReference type="SUPFAM" id="SSF52540">
    <property type="entry name" value="P-loop containing nucleoside triphosphate hydrolases"/>
    <property type="match status" value="1"/>
</dbReference>
<comment type="similarity">
    <text evidence="1">Belongs to the sulfotransferase 1 family.</text>
</comment>
<keyword evidence="5" id="KW-1185">Reference proteome</keyword>
<organism evidence="4 5">
    <name type="scientific">Laodelphax striatellus</name>
    <name type="common">Small brown planthopper</name>
    <name type="synonym">Delphax striatella</name>
    <dbReference type="NCBI Taxonomy" id="195883"/>
    <lineage>
        <taxon>Eukaryota</taxon>
        <taxon>Metazoa</taxon>
        <taxon>Ecdysozoa</taxon>
        <taxon>Arthropoda</taxon>
        <taxon>Hexapoda</taxon>
        <taxon>Insecta</taxon>
        <taxon>Pterygota</taxon>
        <taxon>Neoptera</taxon>
        <taxon>Paraneoptera</taxon>
        <taxon>Hemiptera</taxon>
        <taxon>Auchenorrhyncha</taxon>
        <taxon>Fulgoroidea</taxon>
        <taxon>Delphacidae</taxon>
        <taxon>Criomorphinae</taxon>
        <taxon>Laodelphax</taxon>
    </lineage>
</organism>
<dbReference type="EMBL" id="QKKF02019978">
    <property type="protein sequence ID" value="RZF39297.1"/>
    <property type="molecule type" value="Genomic_DNA"/>
</dbReference>
<keyword evidence="2" id="KW-0808">Transferase</keyword>
<evidence type="ECO:0000259" key="3">
    <source>
        <dbReference type="Pfam" id="PF00685"/>
    </source>
</evidence>
<gene>
    <name evidence="4" type="ORF">LSTR_LSTR009471</name>
</gene>
<evidence type="ECO:0000313" key="5">
    <source>
        <dbReference type="Proteomes" id="UP000291343"/>
    </source>
</evidence>
<comment type="caution">
    <text evidence="4">The sequence shown here is derived from an EMBL/GenBank/DDBJ whole genome shotgun (WGS) entry which is preliminary data.</text>
</comment>
<evidence type="ECO:0000256" key="2">
    <source>
        <dbReference type="ARBA" id="ARBA00022679"/>
    </source>
</evidence>
<sequence length="218" mass="26031">YKTLHPENDEIPNTIEIAENLPSPRIIKTHLPVSELPEEIFTVKPKIIYVHRNPKDAAVSYYHHFVFWNNYVGSREDFLKAFAKDKLIYSPFWDHVLGFWEKRGDENILVNSFEEMKKDLKGVLRRTADFLEVSYTPDQEAALLKHLSFECMRNNPMTNFESEYKEAGREKECQFIRKGEVGTWKKEMPEEIRSMFEEWTEENLEDTDFPFYRNNNNH</sequence>
<dbReference type="Gene3D" id="3.40.50.300">
    <property type="entry name" value="P-loop containing nucleotide triphosphate hydrolases"/>
    <property type="match status" value="1"/>
</dbReference>
<dbReference type="Pfam" id="PF00685">
    <property type="entry name" value="Sulfotransfer_1"/>
    <property type="match status" value="1"/>
</dbReference>
<dbReference type="Proteomes" id="UP000291343">
    <property type="component" value="Unassembled WGS sequence"/>
</dbReference>
<dbReference type="InterPro" id="IPR027417">
    <property type="entry name" value="P-loop_NTPase"/>
</dbReference>
<feature type="domain" description="Sulfotransferase" evidence="3">
    <location>
        <begin position="11"/>
        <end position="207"/>
    </location>
</feature>
<dbReference type="OrthoDB" id="205623at2759"/>
<feature type="non-terminal residue" evidence="4">
    <location>
        <position position="1"/>
    </location>
</feature>
<evidence type="ECO:0000313" key="4">
    <source>
        <dbReference type="EMBL" id="RZF39297.1"/>
    </source>
</evidence>
<protein>
    <recommendedName>
        <fullName evidence="3">Sulfotransferase domain-containing protein</fullName>
    </recommendedName>
</protein>
<dbReference type="InterPro" id="IPR000863">
    <property type="entry name" value="Sulfotransferase_dom"/>
</dbReference>
<accession>A0A482X0D4</accession>
<name>A0A482X0D4_LAOST</name>
<reference evidence="4 5" key="1">
    <citation type="journal article" date="2017" name="Gigascience">
        <title>Genome sequence of the small brown planthopper, Laodelphax striatellus.</title>
        <authorList>
            <person name="Zhu J."/>
            <person name="Jiang F."/>
            <person name="Wang X."/>
            <person name="Yang P."/>
            <person name="Bao Y."/>
            <person name="Zhao W."/>
            <person name="Wang W."/>
            <person name="Lu H."/>
            <person name="Wang Q."/>
            <person name="Cui N."/>
            <person name="Li J."/>
            <person name="Chen X."/>
            <person name="Luo L."/>
            <person name="Yu J."/>
            <person name="Kang L."/>
            <person name="Cui F."/>
        </authorList>
    </citation>
    <scope>NUCLEOTIDE SEQUENCE [LARGE SCALE GENOMIC DNA]</scope>
    <source>
        <strain evidence="4">Lst14</strain>
    </source>
</reference>
<dbReference type="STRING" id="195883.A0A482X0D4"/>
<dbReference type="PANTHER" id="PTHR11783">
    <property type="entry name" value="SULFOTRANSFERASE SULT"/>
    <property type="match status" value="1"/>
</dbReference>
<dbReference type="GO" id="GO:0008146">
    <property type="term" value="F:sulfotransferase activity"/>
    <property type="evidence" value="ECO:0007669"/>
    <property type="project" value="InterPro"/>
</dbReference>
<proteinExistence type="inferred from homology"/>
<evidence type="ECO:0000256" key="1">
    <source>
        <dbReference type="ARBA" id="ARBA00005771"/>
    </source>
</evidence>
<dbReference type="AlphaFoldDB" id="A0A482X0D4"/>